<sequence length="54" mass="5954">MSEENAEALAESAIVEEVKVELNEIDATDVSEHAQRYEALHQKLQETLSGIDGL</sequence>
<dbReference type="AlphaFoldDB" id="A0A6J6NLF6"/>
<name>A0A6J6NLF6_9ZZZZ</name>
<gene>
    <name evidence="1" type="ORF">UFOPK2372_00595</name>
</gene>
<proteinExistence type="predicted"/>
<dbReference type="EMBL" id="CAEZXJ010000099">
    <property type="protein sequence ID" value="CAB4687450.1"/>
    <property type="molecule type" value="Genomic_DNA"/>
</dbReference>
<evidence type="ECO:0000313" key="1">
    <source>
        <dbReference type="EMBL" id="CAB4687450.1"/>
    </source>
</evidence>
<reference evidence="1" key="1">
    <citation type="submission" date="2020-05" db="EMBL/GenBank/DDBJ databases">
        <authorList>
            <person name="Chiriac C."/>
            <person name="Salcher M."/>
            <person name="Ghai R."/>
            <person name="Kavagutti S V."/>
        </authorList>
    </citation>
    <scope>NUCLEOTIDE SEQUENCE</scope>
</reference>
<protein>
    <submittedName>
        <fullName evidence="1">Unannotated protein</fullName>
    </submittedName>
</protein>
<accession>A0A6J6NLF6</accession>
<organism evidence="1">
    <name type="scientific">freshwater metagenome</name>
    <dbReference type="NCBI Taxonomy" id="449393"/>
    <lineage>
        <taxon>unclassified sequences</taxon>
        <taxon>metagenomes</taxon>
        <taxon>ecological metagenomes</taxon>
    </lineage>
</organism>